<organism evidence="2 3">
    <name type="scientific">Allacma fusca</name>
    <dbReference type="NCBI Taxonomy" id="39272"/>
    <lineage>
        <taxon>Eukaryota</taxon>
        <taxon>Metazoa</taxon>
        <taxon>Ecdysozoa</taxon>
        <taxon>Arthropoda</taxon>
        <taxon>Hexapoda</taxon>
        <taxon>Collembola</taxon>
        <taxon>Symphypleona</taxon>
        <taxon>Sminthuridae</taxon>
        <taxon>Allacma</taxon>
    </lineage>
</organism>
<comment type="caution">
    <text evidence="2">The sequence shown here is derived from an EMBL/GenBank/DDBJ whole genome shotgun (WGS) entry which is preliminary data.</text>
</comment>
<accession>A0A8J2P215</accession>
<evidence type="ECO:0000313" key="2">
    <source>
        <dbReference type="EMBL" id="CAG7728059.1"/>
    </source>
</evidence>
<evidence type="ECO:0000256" key="1">
    <source>
        <dbReference type="SAM" id="Coils"/>
    </source>
</evidence>
<proteinExistence type="predicted"/>
<feature type="coiled-coil region" evidence="1">
    <location>
        <begin position="67"/>
        <end position="94"/>
    </location>
</feature>
<gene>
    <name evidence="2" type="ORF">AFUS01_LOCUS16869</name>
</gene>
<name>A0A8J2P215_9HEXA</name>
<keyword evidence="1" id="KW-0175">Coiled coil</keyword>
<reference evidence="2" key="1">
    <citation type="submission" date="2021-06" db="EMBL/GenBank/DDBJ databases">
        <authorList>
            <person name="Hodson N. C."/>
            <person name="Mongue J. A."/>
            <person name="Jaron S. K."/>
        </authorList>
    </citation>
    <scope>NUCLEOTIDE SEQUENCE</scope>
</reference>
<feature type="non-terminal residue" evidence="2">
    <location>
        <position position="1"/>
    </location>
</feature>
<dbReference type="AlphaFoldDB" id="A0A8J2P215"/>
<dbReference type="Proteomes" id="UP000708208">
    <property type="component" value="Unassembled WGS sequence"/>
</dbReference>
<protein>
    <submittedName>
        <fullName evidence="2">Uncharacterized protein</fullName>
    </submittedName>
</protein>
<dbReference type="EMBL" id="CAJVCH010157875">
    <property type="protein sequence ID" value="CAG7728059.1"/>
    <property type="molecule type" value="Genomic_DNA"/>
</dbReference>
<sequence length="115" mass="13333">MEFSESSFDLTTIEENSEEQIDQNIDLREENYALRSYAQLELNILENLIQVVRRSSSNESTDLHSEINGLKEKCTELAENLDLAQKEAAAQRQMLLIQQRYIQSLEQQVANNKLK</sequence>
<evidence type="ECO:0000313" key="3">
    <source>
        <dbReference type="Proteomes" id="UP000708208"/>
    </source>
</evidence>
<keyword evidence="3" id="KW-1185">Reference proteome</keyword>